<gene>
    <name evidence="1" type="ORF">AWRI4620_LOCUS6413</name>
</gene>
<comment type="caution">
    <text evidence="1">The sequence shown here is derived from an EMBL/GenBank/DDBJ whole genome shotgun (WGS) entry which is preliminary data.</text>
</comment>
<protein>
    <submittedName>
        <fullName evidence="1">Uncharacterized protein</fullName>
    </submittedName>
</protein>
<keyword evidence="2" id="KW-1185">Reference proteome</keyword>
<dbReference type="EMBL" id="CAINUL010000014">
    <property type="protein sequence ID" value="CAD0112158.1"/>
    <property type="molecule type" value="Genomic_DNA"/>
</dbReference>
<evidence type="ECO:0000313" key="1">
    <source>
        <dbReference type="EMBL" id="CAD0112158.1"/>
    </source>
</evidence>
<evidence type="ECO:0000313" key="2">
    <source>
        <dbReference type="Proteomes" id="UP000745764"/>
    </source>
</evidence>
<dbReference type="AlphaFoldDB" id="A0A9N8PTE0"/>
<organism evidence="1 2">
    <name type="scientific">Aureobasidium uvarum</name>
    <dbReference type="NCBI Taxonomy" id="2773716"/>
    <lineage>
        <taxon>Eukaryota</taxon>
        <taxon>Fungi</taxon>
        <taxon>Dikarya</taxon>
        <taxon>Ascomycota</taxon>
        <taxon>Pezizomycotina</taxon>
        <taxon>Dothideomycetes</taxon>
        <taxon>Dothideomycetidae</taxon>
        <taxon>Dothideales</taxon>
        <taxon>Saccotheciaceae</taxon>
        <taxon>Aureobasidium</taxon>
    </lineage>
</organism>
<name>A0A9N8PTE0_9PEZI</name>
<accession>A0A9N8PTE0</accession>
<dbReference type="Proteomes" id="UP000745764">
    <property type="component" value="Unassembled WGS sequence"/>
</dbReference>
<reference evidence="1" key="1">
    <citation type="submission" date="2020-06" db="EMBL/GenBank/DDBJ databases">
        <authorList>
            <person name="Onetto C."/>
        </authorList>
    </citation>
    <scope>NUCLEOTIDE SEQUENCE</scope>
</reference>
<proteinExistence type="predicted"/>
<sequence length="83" mass="7750">MAPSGASSAALTGNCANGWFSCAASVGGGCCPSGYGCGTSCTAMASGQSNVGKGAPNGAANARAYGWALLSLALLSGAGMILL</sequence>